<reference evidence="1 2" key="1">
    <citation type="submission" date="2016-10" db="EMBL/GenBank/DDBJ databases">
        <authorList>
            <person name="de Groot N.N."/>
        </authorList>
    </citation>
    <scope>NUCLEOTIDE SEQUENCE [LARGE SCALE GENOMIC DNA]</scope>
    <source>
        <strain evidence="1 2">JCM 21544</strain>
    </source>
</reference>
<sequence length="132" mass="14078">MSDFDAFPPTPQSMQIAGVELAITPIRVGEIPALLAAVRPFAHRLVDGEPDWLELLADHGEALITAIAVASRQPQDWVAALAMDDAIRLATTLFEVNADFFVQRVVPAIQHAAARINAQMSGPLAGLTPSTV</sequence>
<dbReference type="STRING" id="137658.SAMN05216186_109148"/>
<gene>
    <name evidence="1" type="ORF">SAMN05216186_109148</name>
</gene>
<name>A0A1G9DYB3_9PSED</name>
<dbReference type="AlphaFoldDB" id="A0A1G9DYB3"/>
<dbReference type="Proteomes" id="UP000198706">
    <property type="component" value="Unassembled WGS sequence"/>
</dbReference>
<dbReference type="InterPro" id="IPR046583">
    <property type="entry name" value="DUF6631"/>
</dbReference>
<protein>
    <submittedName>
        <fullName evidence="1">Uncharacterized protein</fullName>
    </submittedName>
</protein>
<keyword evidence="2" id="KW-1185">Reference proteome</keyword>
<dbReference type="RefSeq" id="WP_084337109.1">
    <property type="nucleotide sequence ID" value="NZ_FNFD01000009.1"/>
</dbReference>
<organism evidence="1 2">
    <name type="scientific">Pseudomonas indica</name>
    <dbReference type="NCBI Taxonomy" id="137658"/>
    <lineage>
        <taxon>Bacteria</taxon>
        <taxon>Pseudomonadati</taxon>
        <taxon>Pseudomonadota</taxon>
        <taxon>Gammaproteobacteria</taxon>
        <taxon>Pseudomonadales</taxon>
        <taxon>Pseudomonadaceae</taxon>
        <taxon>Pseudomonas</taxon>
    </lineage>
</organism>
<evidence type="ECO:0000313" key="1">
    <source>
        <dbReference type="EMBL" id="SDK68855.1"/>
    </source>
</evidence>
<accession>A0A1G9DYB3</accession>
<dbReference type="EMBL" id="FNFD01000009">
    <property type="protein sequence ID" value="SDK68855.1"/>
    <property type="molecule type" value="Genomic_DNA"/>
</dbReference>
<dbReference type="Pfam" id="PF20336">
    <property type="entry name" value="DUF6631"/>
    <property type="match status" value="1"/>
</dbReference>
<proteinExistence type="predicted"/>
<evidence type="ECO:0000313" key="2">
    <source>
        <dbReference type="Proteomes" id="UP000198706"/>
    </source>
</evidence>